<evidence type="ECO:0000256" key="18">
    <source>
        <dbReference type="ARBA" id="ARBA00046271"/>
    </source>
</evidence>
<dbReference type="FunFam" id="3.30.300.30:FF:000002">
    <property type="entry name" value="Long-chain fatty acid transport protein 1"/>
    <property type="match status" value="1"/>
</dbReference>
<dbReference type="GO" id="GO:0005524">
    <property type="term" value="F:ATP binding"/>
    <property type="evidence" value="ECO:0007669"/>
    <property type="project" value="UniProtKB-KW"/>
</dbReference>
<evidence type="ECO:0000256" key="12">
    <source>
        <dbReference type="ARBA" id="ARBA00023098"/>
    </source>
</evidence>
<dbReference type="Pfam" id="PF13193">
    <property type="entry name" value="AMP-binding_C"/>
    <property type="match status" value="1"/>
</dbReference>
<evidence type="ECO:0000259" key="24">
    <source>
        <dbReference type="Pfam" id="PF13193"/>
    </source>
</evidence>
<evidence type="ECO:0000259" key="23">
    <source>
        <dbReference type="Pfam" id="PF00501"/>
    </source>
</evidence>
<evidence type="ECO:0000256" key="1">
    <source>
        <dbReference type="ARBA" id="ARBA00004651"/>
    </source>
</evidence>
<keyword evidence="12" id="KW-0443">Lipid metabolism</keyword>
<keyword evidence="9" id="KW-0067">ATP-binding</keyword>
<keyword evidence="8" id="KW-0276">Fatty acid metabolism</keyword>
<dbReference type="PANTHER" id="PTHR43107">
    <property type="entry name" value="LONG-CHAIN FATTY ACID TRANSPORT PROTEIN"/>
    <property type="match status" value="1"/>
</dbReference>
<dbReference type="Pfam" id="PF00501">
    <property type="entry name" value="AMP-binding"/>
    <property type="match status" value="2"/>
</dbReference>
<dbReference type="PROSITE" id="PS00213">
    <property type="entry name" value="LIPOCALIN"/>
    <property type="match status" value="1"/>
</dbReference>
<dbReference type="Proteomes" id="UP000264820">
    <property type="component" value="Unplaced"/>
</dbReference>
<dbReference type="InterPro" id="IPR042099">
    <property type="entry name" value="ANL_N_sf"/>
</dbReference>
<evidence type="ECO:0000256" key="5">
    <source>
        <dbReference type="ARBA" id="ARBA00022598"/>
    </source>
</evidence>
<dbReference type="PROSITE" id="PS00455">
    <property type="entry name" value="AMP_BINDING"/>
    <property type="match status" value="1"/>
</dbReference>
<dbReference type="InterPro" id="IPR000873">
    <property type="entry name" value="AMP-dep_synth/lig_dom"/>
</dbReference>
<dbReference type="GeneTree" id="ENSGT00940000158646"/>
<dbReference type="GO" id="GO:0001579">
    <property type="term" value="P:medium-chain fatty acid transport"/>
    <property type="evidence" value="ECO:0007669"/>
    <property type="project" value="TreeGrafter"/>
</dbReference>
<dbReference type="GO" id="GO:0005886">
    <property type="term" value="C:plasma membrane"/>
    <property type="evidence" value="ECO:0007669"/>
    <property type="project" value="UniProtKB-SubCell"/>
</dbReference>
<evidence type="ECO:0000256" key="19">
    <source>
        <dbReference type="ARBA" id="ARBA00048666"/>
    </source>
</evidence>
<dbReference type="GO" id="GO:0090434">
    <property type="term" value="F:oleoyl-CoA ligase activity"/>
    <property type="evidence" value="ECO:0007669"/>
    <property type="project" value="TreeGrafter"/>
</dbReference>
<comment type="catalytic activity">
    <reaction evidence="19">
        <text>tetracosanoate + ATP + CoA = tetracosanoyl-CoA + AMP + diphosphate</text>
        <dbReference type="Rhea" id="RHEA:33639"/>
        <dbReference type="ChEBI" id="CHEBI:30616"/>
        <dbReference type="ChEBI" id="CHEBI:31014"/>
        <dbReference type="ChEBI" id="CHEBI:33019"/>
        <dbReference type="ChEBI" id="CHEBI:57287"/>
        <dbReference type="ChEBI" id="CHEBI:65052"/>
        <dbReference type="ChEBI" id="CHEBI:456215"/>
    </reaction>
    <physiologicalReaction direction="left-to-right" evidence="19">
        <dbReference type="Rhea" id="RHEA:33640"/>
    </physiologicalReaction>
</comment>
<dbReference type="InterPro" id="IPR025110">
    <property type="entry name" value="AMP-bd_C"/>
</dbReference>
<evidence type="ECO:0000256" key="16">
    <source>
        <dbReference type="ARBA" id="ARBA00036527"/>
    </source>
</evidence>
<dbReference type="InterPro" id="IPR022272">
    <property type="entry name" value="Lipocalin_CS"/>
</dbReference>
<dbReference type="Gene3D" id="3.30.300.30">
    <property type="match status" value="1"/>
</dbReference>
<dbReference type="AlphaFoldDB" id="A0A3Q3DQZ7"/>
<dbReference type="Ensembl" id="ENSHCOT00000011645.1">
    <property type="protein sequence ID" value="ENSHCOP00000018295.1"/>
    <property type="gene ID" value="ENSHCOG00000002723.1"/>
</dbReference>
<keyword evidence="13" id="KW-0472">Membrane</keyword>
<keyword evidence="5" id="KW-0436">Ligase</keyword>
<keyword evidence="7" id="KW-0547">Nucleotide-binding</keyword>
<keyword evidence="6" id="KW-0812">Transmembrane</keyword>
<comment type="function">
    <text evidence="20">Acyl-CoA synthetase required for both the import of long chain fatty acids (LCFAs) (C14-C18) and the activation very long chain fatty acids (VLCFAs) (C20-C26) by esterification of the fatty acids into metabolically active CoA-thioesters for subsequent degradation or incorporation into phospholipids. The transport and fatty acyl-CoA synthetase activities are genetically separable and are thus independent activities. Esterifies VLCFAs in the peroxisome matrix. The VLCFAs are actively transported into peroxisomes by a PXA1-PXA2 heterodimeric transporter in the peroxisomal membrane.</text>
</comment>
<dbReference type="PANTHER" id="PTHR43107:SF11">
    <property type="entry name" value="LONG-CHAIN FATTY ACID TRANSPORT PROTEIN 4"/>
    <property type="match status" value="1"/>
</dbReference>
<evidence type="ECO:0000256" key="10">
    <source>
        <dbReference type="ARBA" id="ARBA00022989"/>
    </source>
</evidence>
<dbReference type="FunFam" id="3.40.50.12780:FF:000019">
    <property type="entry name" value="Long-chain fatty acid transporter"/>
    <property type="match status" value="1"/>
</dbReference>
<keyword evidence="26" id="KW-1185">Reference proteome</keyword>
<dbReference type="InterPro" id="IPR020845">
    <property type="entry name" value="AMP-binding_CS"/>
</dbReference>
<dbReference type="GO" id="GO:0005324">
    <property type="term" value="F:long-chain fatty acid transmembrane transporter activity"/>
    <property type="evidence" value="ECO:0007669"/>
    <property type="project" value="TreeGrafter"/>
</dbReference>
<evidence type="ECO:0000256" key="3">
    <source>
        <dbReference type="ARBA" id="ARBA00022448"/>
    </source>
</evidence>
<evidence type="ECO:0000256" key="15">
    <source>
        <dbReference type="ARBA" id="ARBA00026121"/>
    </source>
</evidence>
<accession>A0A3Q3DQZ7</accession>
<proteinExistence type="inferred from homology"/>
<evidence type="ECO:0000256" key="20">
    <source>
        <dbReference type="ARBA" id="ARBA00060276"/>
    </source>
</evidence>
<dbReference type="STRING" id="109280.ENSHCOP00000018295"/>
<dbReference type="GO" id="GO:0005778">
    <property type="term" value="C:peroxisomal membrane"/>
    <property type="evidence" value="ECO:0007669"/>
    <property type="project" value="UniProtKB-SubCell"/>
</dbReference>
<evidence type="ECO:0000313" key="26">
    <source>
        <dbReference type="Proteomes" id="UP000264820"/>
    </source>
</evidence>
<evidence type="ECO:0000256" key="21">
    <source>
        <dbReference type="ARBA" id="ARBA00068795"/>
    </source>
</evidence>
<keyword evidence="3" id="KW-0813">Transport</keyword>
<evidence type="ECO:0000256" key="11">
    <source>
        <dbReference type="ARBA" id="ARBA00023055"/>
    </source>
</evidence>
<evidence type="ECO:0000256" key="2">
    <source>
        <dbReference type="ARBA" id="ARBA00006432"/>
    </source>
</evidence>
<evidence type="ECO:0000256" key="9">
    <source>
        <dbReference type="ARBA" id="ARBA00022840"/>
    </source>
</evidence>
<dbReference type="InterPro" id="IPR045851">
    <property type="entry name" value="AMP-bd_C_sf"/>
</dbReference>
<organism evidence="25 26">
    <name type="scientific">Hippocampus comes</name>
    <name type="common">Tiger tail seahorse</name>
    <dbReference type="NCBI Taxonomy" id="109280"/>
    <lineage>
        <taxon>Eukaryota</taxon>
        <taxon>Metazoa</taxon>
        <taxon>Chordata</taxon>
        <taxon>Craniata</taxon>
        <taxon>Vertebrata</taxon>
        <taxon>Euteleostomi</taxon>
        <taxon>Actinopterygii</taxon>
        <taxon>Neopterygii</taxon>
        <taxon>Teleostei</taxon>
        <taxon>Neoteleostei</taxon>
        <taxon>Acanthomorphata</taxon>
        <taxon>Syngnathiaria</taxon>
        <taxon>Syngnathiformes</taxon>
        <taxon>Syngnathoidei</taxon>
        <taxon>Syngnathidae</taxon>
        <taxon>Hippocampus</taxon>
    </lineage>
</organism>
<keyword evidence="14" id="KW-0576">Peroxisome</keyword>
<dbReference type="OMA" id="FHINALM"/>
<dbReference type="SUPFAM" id="SSF56801">
    <property type="entry name" value="Acetyl-CoA synthetase-like"/>
    <property type="match status" value="1"/>
</dbReference>
<keyword evidence="11" id="KW-0445">Lipid transport</keyword>
<evidence type="ECO:0000256" key="14">
    <source>
        <dbReference type="ARBA" id="ARBA00023140"/>
    </source>
</evidence>
<evidence type="ECO:0000256" key="17">
    <source>
        <dbReference type="ARBA" id="ARBA00041297"/>
    </source>
</evidence>
<feature type="domain" description="AMP-dependent synthetase/ligase" evidence="23">
    <location>
        <begin position="185"/>
        <end position="394"/>
    </location>
</feature>
<evidence type="ECO:0000256" key="6">
    <source>
        <dbReference type="ARBA" id="ARBA00022692"/>
    </source>
</evidence>
<evidence type="ECO:0000256" key="22">
    <source>
        <dbReference type="ARBA" id="ARBA00078285"/>
    </source>
</evidence>
<reference evidence="25" key="1">
    <citation type="submission" date="2025-08" db="UniProtKB">
        <authorList>
            <consortium name="Ensembl"/>
        </authorList>
    </citation>
    <scope>IDENTIFICATION</scope>
</reference>
<dbReference type="GO" id="GO:0044539">
    <property type="term" value="P:long-chain fatty acid import into cell"/>
    <property type="evidence" value="ECO:0007669"/>
    <property type="project" value="TreeGrafter"/>
</dbReference>
<dbReference type="Gene3D" id="3.40.50.12780">
    <property type="entry name" value="N-terminal domain of ligase-like"/>
    <property type="match status" value="1"/>
</dbReference>
<reference evidence="25" key="2">
    <citation type="submission" date="2025-09" db="UniProtKB">
        <authorList>
            <consortium name="Ensembl"/>
        </authorList>
    </citation>
    <scope>IDENTIFICATION</scope>
</reference>
<comment type="similarity">
    <text evidence="2">Belongs to the ATP-dependent AMP-binding enzyme family.</text>
</comment>
<evidence type="ECO:0000313" key="25">
    <source>
        <dbReference type="Ensembl" id="ENSHCOP00000018295.1"/>
    </source>
</evidence>
<name>A0A3Q3DQZ7_HIPCM</name>
<protein>
    <recommendedName>
        <fullName evidence="21">Very long-chain fatty acid transport protein</fullName>
        <ecNumber evidence="15">6.2.1.3</ecNumber>
    </recommendedName>
    <alternativeName>
        <fullName evidence="17">Long-chain-fatty-acid--CoA ligase</fullName>
    </alternativeName>
    <alternativeName>
        <fullName evidence="22">Very-long-chain acyl-CoA synthetase</fullName>
    </alternativeName>
</protein>
<keyword evidence="4" id="KW-1003">Cell membrane</keyword>
<feature type="domain" description="AMP-binding enzyme C-terminal" evidence="24">
    <location>
        <begin position="467"/>
        <end position="542"/>
    </location>
</feature>
<feature type="domain" description="AMP-dependent synthetase/ligase" evidence="23">
    <location>
        <begin position="80"/>
        <end position="179"/>
    </location>
</feature>
<comment type="subcellular location">
    <subcellularLocation>
        <location evidence="1">Cell membrane</location>
        <topology evidence="1">Multi-pass membrane protein</topology>
    </subcellularLocation>
    <subcellularLocation>
        <location evidence="18">Peroxisome membrane</location>
    </subcellularLocation>
</comment>
<evidence type="ECO:0000256" key="7">
    <source>
        <dbReference type="ARBA" id="ARBA00022741"/>
    </source>
</evidence>
<evidence type="ECO:0000256" key="4">
    <source>
        <dbReference type="ARBA" id="ARBA00022475"/>
    </source>
</evidence>
<dbReference type="CDD" id="cd05939">
    <property type="entry name" value="hsFATP4_like"/>
    <property type="match status" value="1"/>
</dbReference>
<evidence type="ECO:0000256" key="8">
    <source>
        <dbReference type="ARBA" id="ARBA00022832"/>
    </source>
</evidence>
<keyword evidence="10" id="KW-1133">Transmembrane helix</keyword>
<dbReference type="EC" id="6.2.1.3" evidence="15"/>
<comment type="catalytic activity">
    <reaction evidence="16">
        <text>a very long-chain fatty acid + ATP + CoA = a very long-chain fatty acyl-CoA + AMP + diphosphate</text>
        <dbReference type="Rhea" id="RHEA:54536"/>
        <dbReference type="ChEBI" id="CHEBI:30616"/>
        <dbReference type="ChEBI" id="CHEBI:33019"/>
        <dbReference type="ChEBI" id="CHEBI:57287"/>
        <dbReference type="ChEBI" id="CHEBI:58950"/>
        <dbReference type="ChEBI" id="CHEBI:138261"/>
        <dbReference type="ChEBI" id="CHEBI:456215"/>
    </reaction>
    <physiologicalReaction direction="left-to-right" evidence="16">
        <dbReference type="Rhea" id="RHEA:54537"/>
    </physiologicalReaction>
</comment>
<evidence type="ECO:0000256" key="13">
    <source>
        <dbReference type="ARBA" id="ARBA00023136"/>
    </source>
</evidence>
<dbReference type="GO" id="GO:0005789">
    <property type="term" value="C:endoplasmic reticulum membrane"/>
    <property type="evidence" value="ECO:0007669"/>
    <property type="project" value="TreeGrafter"/>
</dbReference>
<sequence length="590" mass="66919">MLRLACCTALLLVLRPLMGLPWFQVLPAVLIFYLGSGGWRFLRIFVKTIGRDLHAASVLLRVKMNVKRHLREKNTIPAIFAETVRRHADKTALIFEGTGETWTFRQLDEYSNQVGNLLLQRGFKEGDVVAIFMENRSQYVGLWLGMAKVGVEAALINFNLRLEALVHCITISNAKAVVFGSEMTDDRLFYIYTSGTTGMPKAAIVVHSRYYRMAALVYYGFRMTPDDVLYDCLPLYHSAGNIVGVGQCIIHGMSVVIRKKFSASRFWDDCAKYNCTIVQYIGEICRYLLNQPVRDMEKRHRVRMALGNGLRQSIWEEFMTRYNIPQIAEFYGATECNCSLGNFDNKVGACGFNSQILPFIYPIRLVRVDEETMELIRGPDGVCIPCKPGEPGQLVGRIIQNDPLRRFDGYVNQTATSKKIAHSVFKKGDSAYLSGDVLIMDECGHMYFKDRTGDTFRWKGENVSTTEVEGTLSRLLDMKDVVVYGVDVPGAEGKAGMAAIADPNHSCDLEKFVKDLDKALPPYARPVFLRFLPEVNKTGTFKFQKTDLRRDGFDPRVVSDRLYFLDSSRGRYVRLDEELYRSVLSGKHKL</sequence>